<evidence type="ECO:0000256" key="1">
    <source>
        <dbReference type="ARBA" id="ARBA00001957"/>
    </source>
</evidence>
<feature type="domain" description="Ketosynthase family 3 (KS3)" evidence="10">
    <location>
        <begin position="33"/>
        <end position="449"/>
    </location>
</feature>
<dbReference type="InterPro" id="IPR016035">
    <property type="entry name" value="Acyl_Trfase/lysoPLipase"/>
</dbReference>
<dbReference type="InterPro" id="IPR001227">
    <property type="entry name" value="Ac_transferase_dom_sf"/>
</dbReference>
<dbReference type="SUPFAM" id="SSF53901">
    <property type="entry name" value="Thiolase-like"/>
    <property type="match status" value="1"/>
</dbReference>
<dbReference type="PANTHER" id="PTHR43775:SF51">
    <property type="entry name" value="INACTIVE PHENOLPHTHIOCEROL SYNTHESIS POLYKETIDE SYNTHASE TYPE I PKS1-RELATED"/>
    <property type="match status" value="1"/>
</dbReference>
<dbReference type="SMART" id="SM00827">
    <property type="entry name" value="PKS_AT"/>
    <property type="match status" value="1"/>
</dbReference>
<dbReference type="PROSITE" id="PS50075">
    <property type="entry name" value="CARRIER"/>
    <property type="match status" value="1"/>
</dbReference>
<dbReference type="SMART" id="SM01294">
    <property type="entry name" value="PKS_PP_betabranch"/>
    <property type="match status" value="1"/>
</dbReference>
<evidence type="ECO:0000313" key="12">
    <source>
        <dbReference type="Proteomes" id="UP000327011"/>
    </source>
</evidence>
<dbReference type="Pfam" id="PF08990">
    <property type="entry name" value="Docking"/>
    <property type="match status" value="1"/>
</dbReference>
<comment type="cofactor">
    <cofactor evidence="1">
        <name>pantetheine 4'-phosphate</name>
        <dbReference type="ChEBI" id="CHEBI:47942"/>
    </cofactor>
</comment>
<dbReference type="InterPro" id="IPR032821">
    <property type="entry name" value="PKS_assoc"/>
</dbReference>
<gene>
    <name evidence="11" type="ORF">F5972_26930</name>
</gene>
<evidence type="ECO:0000256" key="5">
    <source>
        <dbReference type="ARBA" id="ARBA00023194"/>
    </source>
</evidence>
<dbReference type="FunFam" id="1.10.1200.10:FF:000007">
    <property type="entry name" value="Probable polyketide synthase pks17"/>
    <property type="match status" value="1"/>
</dbReference>
<feature type="compositionally biased region" description="Low complexity" evidence="8">
    <location>
        <begin position="1385"/>
        <end position="1407"/>
    </location>
</feature>
<evidence type="ECO:0000256" key="2">
    <source>
        <dbReference type="ARBA" id="ARBA00022450"/>
    </source>
</evidence>
<name>A0A5J5JWT4_9ACTN</name>
<dbReference type="CDD" id="cd08952">
    <property type="entry name" value="KR_1_SDR_x"/>
    <property type="match status" value="1"/>
</dbReference>
<organism evidence="11 12">
    <name type="scientific">Microbispora cellulosiformans</name>
    <dbReference type="NCBI Taxonomy" id="2614688"/>
    <lineage>
        <taxon>Bacteria</taxon>
        <taxon>Bacillati</taxon>
        <taxon>Actinomycetota</taxon>
        <taxon>Actinomycetes</taxon>
        <taxon>Streptosporangiales</taxon>
        <taxon>Streptosporangiaceae</taxon>
        <taxon>Microbispora</taxon>
    </lineage>
</organism>
<dbReference type="GO" id="GO:0004312">
    <property type="term" value="F:fatty acid synthase activity"/>
    <property type="evidence" value="ECO:0007669"/>
    <property type="project" value="TreeGrafter"/>
</dbReference>
<dbReference type="Pfam" id="PF08659">
    <property type="entry name" value="KR"/>
    <property type="match status" value="1"/>
</dbReference>
<dbReference type="Pfam" id="PF00550">
    <property type="entry name" value="PP-binding"/>
    <property type="match status" value="1"/>
</dbReference>
<dbReference type="Gene3D" id="3.40.366.10">
    <property type="entry name" value="Malonyl-Coenzyme A Acyl Carrier Protein, domain 2"/>
    <property type="match status" value="1"/>
</dbReference>
<dbReference type="InterPro" id="IPR016036">
    <property type="entry name" value="Malonyl_transacylase_ACP-bd"/>
</dbReference>
<dbReference type="InterPro" id="IPR014031">
    <property type="entry name" value="Ketoacyl_synth_C"/>
</dbReference>
<dbReference type="Gene3D" id="3.40.47.10">
    <property type="match status" value="1"/>
</dbReference>
<evidence type="ECO:0000313" key="11">
    <source>
        <dbReference type="EMBL" id="KAA9375403.1"/>
    </source>
</evidence>
<accession>A0A5J5JWT4</accession>
<keyword evidence="12" id="KW-1185">Reference proteome</keyword>
<proteinExistence type="predicted"/>
<dbReference type="InterPro" id="IPR036291">
    <property type="entry name" value="NAD(P)-bd_dom_sf"/>
</dbReference>
<dbReference type="FunFam" id="3.40.47.10:FF:000019">
    <property type="entry name" value="Polyketide synthase type I"/>
    <property type="match status" value="1"/>
</dbReference>
<dbReference type="CDD" id="cd00833">
    <property type="entry name" value="PKS"/>
    <property type="match status" value="1"/>
</dbReference>
<evidence type="ECO:0000256" key="4">
    <source>
        <dbReference type="ARBA" id="ARBA00022679"/>
    </source>
</evidence>
<dbReference type="PANTHER" id="PTHR43775">
    <property type="entry name" value="FATTY ACID SYNTHASE"/>
    <property type="match status" value="1"/>
</dbReference>
<dbReference type="SMART" id="SM00822">
    <property type="entry name" value="PKS_KR"/>
    <property type="match status" value="1"/>
</dbReference>
<evidence type="ECO:0000256" key="6">
    <source>
        <dbReference type="ARBA" id="ARBA00023268"/>
    </source>
</evidence>
<dbReference type="InterPro" id="IPR036736">
    <property type="entry name" value="ACP-like_sf"/>
</dbReference>
<feature type="domain" description="Carrier" evidence="9">
    <location>
        <begin position="1421"/>
        <end position="1496"/>
    </location>
</feature>
<dbReference type="Gene3D" id="1.10.1200.10">
    <property type="entry name" value="ACP-like"/>
    <property type="match status" value="1"/>
</dbReference>
<keyword evidence="3" id="KW-0597">Phosphoprotein</keyword>
<dbReference type="InterPro" id="IPR015083">
    <property type="entry name" value="NorB/c/GfsB-D-like_docking"/>
</dbReference>
<keyword evidence="7" id="KW-0012">Acyltransferase</keyword>
<dbReference type="InterPro" id="IPR013968">
    <property type="entry name" value="PKS_KR"/>
</dbReference>
<dbReference type="InterPro" id="IPR006162">
    <property type="entry name" value="Ppantetheine_attach_site"/>
</dbReference>
<dbReference type="GO" id="GO:0031177">
    <property type="term" value="F:phosphopantetheine binding"/>
    <property type="evidence" value="ECO:0007669"/>
    <property type="project" value="InterPro"/>
</dbReference>
<evidence type="ECO:0000256" key="8">
    <source>
        <dbReference type="SAM" id="MobiDB-lite"/>
    </source>
</evidence>
<dbReference type="GO" id="GO:0006633">
    <property type="term" value="P:fatty acid biosynthetic process"/>
    <property type="evidence" value="ECO:0007669"/>
    <property type="project" value="InterPro"/>
</dbReference>
<dbReference type="Pfam" id="PF16197">
    <property type="entry name" value="KAsynt_C_assoc"/>
    <property type="match status" value="1"/>
</dbReference>
<dbReference type="PROSITE" id="PS00012">
    <property type="entry name" value="PHOSPHOPANTETHEINE"/>
    <property type="match status" value="1"/>
</dbReference>
<dbReference type="Proteomes" id="UP000327011">
    <property type="component" value="Unassembled WGS sequence"/>
</dbReference>
<feature type="region of interest" description="Disordered" evidence="8">
    <location>
        <begin position="1385"/>
        <end position="1415"/>
    </location>
</feature>
<dbReference type="InterPro" id="IPR057326">
    <property type="entry name" value="KR_dom"/>
</dbReference>
<dbReference type="PROSITE" id="PS52004">
    <property type="entry name" value="KS3_2"/>
    <property type="match status" value="1"/>
</dbReference>
<dbReference type="Gene3D" id="3.40.50.720">
    <property type="entry name" value="NAD(P)-binding Rossmann-like Domain"/>
    <property type="match status" value="1"/>
</dbReference>
<dbReference type="PROSITE" id="PS00606">
    <property type="entry name" value="KS3_1"/>
    <property type="match status" value="1"/>
</dbReference>
<dbReference type="InterPro" id="IPR050091">
    <property type="entry name" value="PKS_NRPS_Biosynth_Enz"/>
</dbReference>
<dbReference type="SUPFAM" id="SSF47336">
    <property type="entry name" value="ACP-like"/>
    <property type="match status" value="1"/>
</dbReference>
<dbReference type="GO" id="GO:0033068">
    <property type="term" value="P:macrolide biosynthetic process"/>
    <property type="evidence" value="ECO:0007669"/>
    <property type="project" value="UniProtKB-ARBA"/>
</dbReference>
<protein>
    <submittedName>
        <fullName evidence="11">SDR family NAD(P)-dependent oxidoreductase</fullName>
    </submittedName>
</protein>
<evidence type="ECO:0000256" key="3">
    <source>
        <dbReference type="ARBA" id="ARBA00022553"/>
    </source>
</evidence>
<dbReference type="SMART" id="SM00825">
    <property type="entry name" value="PKS_KS"/>
    <property type="match status" value="1"/>
</dbReference>
<dbReference type="RefSeq" id="WP_150937157.1">
    <property type="nucleotide sequence ID" value="NZ_VYTZ01000011.1"/>
</dbReference>
<dbReference type="InterPro" id="IPR009081">
    <property type="entry name" value="PP-bd_ACP"/>
</dbReference>
<sequence length="1573" mass="164119">MIDVDKLRDYLKRATADLSRTKRLLRDMEARQGEPIAIVAMSCRYPGGISSPEDLWELVASGGDAVSSFPVNRGWDVSGLYDPEPGAPGKTYTTMGGFLHDAGQFDADFFKISPREARETDPQQRLLLETTWELFERAGIDAATLRGSRTGVFTGIVYHDYAPGGGAGGLASVASGRIAYSFGLEGPAVTVDTACSSSLVALHWAIQALRTGECTMAVVGGATVMAAPDSFVGFSQERGLAADGRCKSFAAAADGTAWGEGVGLLLVERLVDAQRNGHPILAVVRGSAVNSDGASNGLTAPNGPSQQRLIQQALASAQLSAQDVDVVEGHGTGTTLGDPIEAQAIIATYGRNRPADRPLWLGSLKSNIAHTQAAAGVAGIIKMVMALRQGVLPKTLHVDEPSPNVDWSAGAVRLLAEPVPWPAVSGRPRRAGISSFGLSGTNAHVIVEEPPATEEDPQAFSRPPASTVPVLPVLLSAHTGAALPAQAVRLLTHLDARPELSLPDIGFTSATARAALPHRAVLVAADREDLRRGLTALVYGEDGPDVLRGVAQPRGGTAFLFTGQGAQRPGMGKELHAAFPAFAEAFEEVAAELDVHLARPLREVLWHDDSGAIDQTLYTQAGLFAIEVALFRLLEAWGLRPDYLAGHSVGELAAAHAAGVLSVADAAELVAARGRLMQALPAGGAMISVQASEEEIAPLLDDRVGLAAINGPSAVVISGVEAAVSELAARFEAKGRKIRRLRVSHAFHSPLMEPMLAELRTVAQGLTYHPPRVPLVSTVTGGPVGAAELANADYWLRNARQTVRFHEAVRWLADGGVTTFLELGPAAVLTALAADGAPGEDRAYVPLLRGSSRSAGEAHDVVSALGALHVRGRTIDWRAFYEGTGGTRTDLPTYAFQRKQYWRETPALPDADLDAWRYTIDWHAVQAGGSAPTGAWLVAVPGGEIGDGAREAVATLTAGLAGRGATVEVLEAGDDRAATADAVRRALTGGTPLAGVLSLLAFDERPHPRHASLPAGTAATLTLVQALGDAGVTAPLWCATRRGVSTDAADAPPSPGQATVWGLGIGVALDHPERWGGLVDLPERIDDASVDCLAAVLSGATGEDQVAVRSGRILGRRMVRAGLGGAAPARSWRPRGTVLVTGGTGGLGAHVARWLAERGAEHIVLAGRRGEATPGAAELAKELSARGTRVSVVACDVAQRDAVRELLDNLPAEPPLTAVVHAAGVLQRIASPADLSVEEFAEVGAAKVAGARHLDELLADRPLDAFVLFSSGAAIWGSGGQTAYASANAYLDALARDRRARGLTATSIAWGPWESGMVDAELGAVLRRIGTPAMRPERAVKALGQALDHDDTEIVIADFDWPRFVPAYTLARPRPLLNALPPTGADAAAGSGAGSGFAAEPAGPSPALSGLREMSPAEQQRTLLDLVRTQVAAVLGYGDATEVEPGRSFEDMGFDSVAAVELRTRLNTATGENLPSTLVFDHPSPKALTEHLRATLCAPEEPSADAVLADLNRIGAQAGALPPEERVRVASQLQALLDGLTSAPEAATTAERLATASADDLFAFIDSELMTEH</sequence>
<dbReference type="Pfam" id="PF02801">
    <property type="entry name" value="Ketoacyl-synt_C"/>
    <property type="match status" value="1"/>
</dbReference>
<dbReference type="FunFam" id="3.40.366.10:FF:000002">
    <property type="entry name" value="Probable polyketide synthase 2"/>
    <property type="match status" value="1"/>
</dbReference>
<dbReference type="Pfam" id="PF00698">
    <property type="entry name" value="Acyl_transf_1"/>
    <property type="match status" value="1"/>
</dbReference>
<keyword evidence="2" id="KW-0596">Phosphopantetheine</keyword>
<evidence type="ECO:0000256" key="7">
    <source>
        <dbReference type="ARBA" id="ARBA00023315"/>
    </source>
</evidence>
<evidence type="ECO:0000259" key="9">
    <source>
        <dbReference type="PROSITE" id="PS50075"/>
    </source>
</evidence>
<dbReference type="SUPFAM" id="SSF55048">
    <property type="entry name" value="Probable ACP-binding domain of malonyl-CoA ACP transacylase"/>
    <property type="match status" value="1"/>
</dbReference>
<reference evidence="11 12" key="1">
    <citation type="submission" date="2019-09" db="EMBL/GenBank/DDBJ databases">
        <title>Screening of Novel Bioactive Compounds from Soil-Associated.</title>
        <authorList>
            <person name="Gong X."/>
        </authorList>
    </citation>
    <scope>NUCLEOTIDE SEQUENCE [LARGE SCALE GENOMIC DNA]</scope>
    <source>
        <strain evidence="11 12">Gxj-6</strain>
    </source>
</reference>
<dbReference type="InterPro" id="IPR018201">
    <property type="entry name" value="Ketoacyl_synth_AS"/>
</dbReference>
<dbReference type="SUPFAM" id="SSF52151">
    <property type="entry name" value="FabD/lysophospholipase-like"/>
    <property type="match status" value="1"/>
</dbReference>
<dbReference type="InterPro" id="IPR016039">
    <property type="entry name" value="Thiolase-like"/>
</dbReference>
<dbReference type="SUPFAM" id="SSF51735">
    <property type="entry name" value="NAD(P)-binding Rossmann-fold domains"/>
    <property type="match status" value="2"/>
</dbReference>
<dbReference type="SMART" id="SM00823">
    <property type="entry name" value="PKS_PP"/>
    <property type="match status" value="1"/>
</dbReference>
<keyword evidence="4" id="KW-0808">Transferase</keyword>
<comment type="caution">
    <text evidence="11">The sequence shown here is derived from an EMBL/GenBank/DDBJ whole genome shotgun (WGS) entry which is preliminary data.</text>
</comment>
<dbReference type="InterPro" id="IPR020806">
    <property type="entry name" value="PKS_PP-bd"/>
</dbReference>
<keyword evidence="5" id="KW-0045">Antibiotic biosynthesis</keyword>
<dbReference type="InterPro" id="IPR014030">
    <property type="entry name" value="Ketoacyl_synth_N"/>
</dbReference>
<dbReference type="Gene3D" id="3.30.70.3290">
    <property type="match status" value="1"/>
</dbReference>
<dbReference type="InterPro" id="IPR014043">
    <property type="entry name" value="Acyl_transferase_dom"/>
</dbReference>
<evidence type="ECO:0000259" key="10">
    <source>
        <dbReference type="PROSITE" id="PS52004"/>
    </source>
</evidence>
<dbReference type="Pfam" id="PF00109">
    <property type="entry name" value="ketoacyl-synt"/>
    <property type="match status" value="1"/>
</dbReference>
<keyword evidence="6" id="KW-0511">Multifunctional enzyme</keyword>
<dbReference type="InterPro" id="IPR020841">
    <property type="entry name" value="PKS_Beta-ketoAc_synthase_dom"/>
</dbReference>
<dbReference type="GO" id="GO:0004315">
    <property type="term" value="F:3-oxoacyl-[acyl-carrier-protein] synthase activity"/>
    <property type="evidence" value="ECO:0007669"/>
    <property type="project" value="InterPro"/>
</dbReference>
<dbReference type="EMBL" id="VYTZ01000011">
    <property type="protein sequence ID" value="KAA9375403.1"/>
    <property type="molecule type" value="Genomic_DNA"/>
</dbReference>